<comment type="cofactor">
    <cofactor evidence="1">
        <name>Zn(2+)</name>
        <dbReference type="ChEBI" id="CHEBI:29105"/>
    </cofactor>
</comment>
<dbReference type="PROSITE" id="PS00758">
    <property type="entry name" value="ARGE_DAPE_CPG2_1"/>
    <property type="match status" value="1"/>
</dbReference>
<dbReference type="PIRSF" id="PIRSF037238">
    <property type="entry name" value="Carboxypeptidase_G2"/>
    <property type="match status" value="1"/>
</dbReference>
<dbReference type="SUPFAM" id="SSF55031">
    <property type="entry name" value="Bacterial exopeptidase dimerisation domain"/>
    <property type="match status" value="1"/>
</dbReference>
<organism evidence="7 8">
    <name type="scientific">Cupriavidus malaysiensis</name>
    <dbReference type="NCBI Taxonomy" id="367825"/>
    <lineage>
        <taxon>Bacteria</taxon>
        <taxon>Pseudomonadati</taxon>
        <taxon>Pseudomonadota</taxon>
        <taxon>Betaproteobacteria</taxon>
        <taxon>Burkholderiales</taxon>
        <taxon>Burkholderiaceae</taxon>
        <taxon>Cupriavidus</taxon>
    </lineage>
</organism>
<dbReference type="CDD" id="cd03885">
    <property type="entry name" value="M20_CPDG2"/>
    <property type="match status" value="1"/>
</dbReference>
<dbReference type="SUPFAM" id="SSF53187">
    <property type="entry name" value="Zn-dependent exopeptidases"/>
    <property type="match status" value="1"/>
</dbReference>
<protein>
    <submittedName>
        <fullName evidence="7">Peptidase M20</fullName>
    </submittedName>
</protein>
<feature type="domain" description="Peptidase M20 dimerisation" evidence="6">
    <location>
        <begin position="219"/>
        <end position="312"/>
    </location>
</feature>
<dbReference type="NCBIfam" id="NF004788">
    <property type="entry name" value="PRK06133.1"/>
    <property type="match status" value="1"/>
</dbReference>
<evidence type="ECO:0000256" key="1">
    <source>
        <dbReference type="ARBA" id="ARBA00001947"/>
    </source>
</evidence>
<dbReference type="InterPro" id="IPR036264">
    <property type="entry name" value="Bact_exopeptidase_dim_dom"/>
</dbReference>
<dbReference type="Gene3D" id="3.40.630.10">
    <property type="entry name" value="Zn peptidases"/>
    <property type="match status" value="1"/>
</dbReference>
<evidence type="ECO:0000256" key="3">
    <source>
        <dbReference type="ARBA" id="ARBA00022801"/>
    </source>
</evidence>
<dbReference type="PANTHER" id="PTHR43808:SF10">
    <property type="entry name" value="BLL3749 PROTEIN"/>
    <property type="match status" value="1"/>
</dbReference>
<dbReference type="PROSITE" id="PS00759">
    <property type="entry name" value="ARGE_DAPE_CPG2_2"/>
    <property type="match status" value="1"/>
</dbReference>
<dbReference type="PANTHER" id="PTHR43808">
    <property type="entry name" value="ACETYLORNITHINE DEACETYLASE"/>
    <property type="match status" value="1"/>
</dbReference>
<gene>
    <name evidence="7" type="ORF">BKK80_29110</name>
</gene>
<evidence type="ECO:0000313" key="8">
    <source>
        <dbReference type="Proteomes" id="UP000177515"/>
    </source>
</evidence>
<dbReference type="Proteomes" id="UP000177515">
    <property type="component" value="Chromosome 2"/>
</dbReference>
<dbReference type="InterPro" id="IPR011650">
    <property type="entry name" value="Peptidase_M20_dimer"/>
</dbReference>
<proteinExistence type="predicted"/>
<evidence type="ECO:0000256" key="4">
    <source>
        <dbReference type="ARBA" id="ARBA00022833"/>
    </source>
</evidence>
<dbReference type="Pfam" id="PF01546">
    <property type="entry name" value="Peptidase_M20"/>
    <property type="match status" value="1"/>
</dbReference>
<dbReference type="Pfam" id="PF07687">
    <property type="entry name" value="M20_dimer"/>
    <property type="match status" value="1"/>
</dbReference>
<keyword evidence="3" id="KW-0378">Hydrolase</keyword>
<keyword evidence="2" id="KW-0479">Metal-binding</keyword>
<dbReference type="Gene3D" id="3.30.70.360">
    <property type="match status" value="1"/>
</dbReference>
<reference evidence="7 8" key="1">
    <citation type="submission" date="2016-10" db="EMBL/GenBank/DDBJ databases">
        <title>Complete genome sequences of three Cupriavidus strains isolated from various Malaysian environments.</title>
        <authorList>
            <person name="Abdullah A.A.-A."/>
            <person name="Shafie N.A.H."/>
            <person name="Lau N.S."/>
        </authorList>
    </citation>
    <scope>NUCLEOTIDE SEQUENCE [LARGE SCALE GENOMIC DNA]</scope>
    <source>
        <strain evidence="7 8">USMAA1020</strain>
    </source>
</reference>
<dbReference type="RefSeq" id="WP_071019339.1">
    <property type="nucleotide sequence ID" value="NZ_CP017755.1"/>
</dbReference>
<keyword evidence="5" id="KW-0732">Signal</keyword>
<evidence type="ECO:0000256" key="2">
    <source>
        <dbReference type="ARBA" id="ARBA00022723"/>
    </source>
</evidence>
<dbReference type="InterPro" id="IPR050072">
    <property type="entry name" value="Peptidase_M20A"/>
</dbReference>
<accession>A0ABN4TTX2</accession>
<evidence type="ECO:0000313" key="7">
    <source>
        <dbReference type="EMBL" id="AOZ09761.1"/>
    </source>
</evidence>
<dbReference type="InterPro" id="IPR001261">
    <property type="entry name" value="ArgE/DapE_CS"/>
</dbReference>
<keyword evidence="8" id="KW-1185">Reference proteome</keyword>
<feature type="signal peptide" evidence="5">
    <location>
        <begin position="1"/>
        <end position="23"/>
    </location>
</feature>
<dbReference type="EMBL" id="CP017755">
    <property type="protein sequence ID" value="AOZ09761.1"/>
    <property type="molecule type" value="Genomic_DNA"/>
</dbReference>
<feature type="chain" id="PRO_5045354520" evidence="5">
    <location>
        <begin position="24"/>
        <end position="422"/>
    </location>
</feature>
<sequence length="422" mass="43864">MPFAFRRALVAACAALCCGTAFADAAKVPAADAGLLAAARAAQPALEQSLRDMVAIESGSANAAGLAQMADYTERRLIALGARTERFAATRGPGTLVQGTLVGTGKRRILLIAHMDTVYPANTLATQPIRREGNRLYGPGIADDKGGIAVILHSLEILKARGWRDFAQLSVLFNPDEEVGSGGSGERIAALADQHDVVLSFEPSPDRATAGAEGVLLAASGTATATLTIKGRASHAGAAPEQGRNALLELAYQLQQTRDVAKDVPGTQLNWTSASADGPRNQIPETASAGADVRISVPGGAQKLEAALQQKVGAGHLVPDTQATVTMSEGRPAYVADARGQALARRAQQIYAELDGRKLLLIPGTGGGTDAGFAARSGKAAVLESLGLAGHGYHARDEYVDLEAVVPRLYLVTRLLEEIGRE</sequence>
<keyword evidence="4" id="KW-0862">Zinc</keyword>
<evidence type="ECO:0000259" key="6">
    <source>
        <dbReference type="Pfam" id="PF07687"/>
    </source>
</evidence>
<dbReference type="InterPro" id="IPR017150">
    <property type="entry name" value="Pept_M20_glutamate_carboxypep"/>
</dbReference>
<name>A0ABN4TTX2_9BURK</name>
<evidence type="ECO:0000256" key="5">
    <source>
        <dbReference type="SAM" id="SignalP"/>
    </source>
</evidence>
<dbReference type="InterPro" id="IPR002933">
    <property type="entry name" value="Peptidase_M20"/>
</dbReference>